<reference evidence="1" key="1">
    <citation type="journal article" date="2015" name="Nature">
        <title>Complex archaea that bridge the gap between prokaryotes and eukaryotes.</title>
        <authorList>
            <person name="Spang A."/>
            <person name="Saw J.H."/>
            <person name="Jorgensen S.L."/>
            <person name="Zaremba-Niedzwiedzka K."/>
            <person name="Martijn J."/>
            <person name="Lind A.E."/>
            <person name="van Eijk R."/>
            <person name="Schleper C."/>
            <person name="Guy L."/>
            <person name="Ettema T.J."/>
        </authorList>
    </citation>
    <scope>NUCLEOTIDE SEQUENCE</scope>
</reference>
<evidence type="ECO:0000313" key="1">
    <source>
        <dbReference type="EMBL" id="KKN14541.1"/>
    </source>
</evidence>
<proteinExistence type="predicted"/>
<dbReference type="AlphaFoldDB" id="A0A0F9QN48"/>
<dbReference type="EMBL" id="LAZR01003806">
    <property type="protein sequence ID" value="KKN14541.1"/>
    <property type="molecule type" value="Genomic_DNA"/>
</dbReference>
<sequence>MKWRKFDSNKNGMQKLPPIKRWVLLKLEGSFGIRGAIIVGYRKNHAGCNDEPYFATPGGGALGQVTHWADCLGNQFEWLPDDRDD</sequence>
<accession>A0A0F9QN48</accession>
<comment type="caution">
    <text evidence="1">The sequence shown here is derived from an EMBL/GenBank/DDBJ whole genome shotgun (WGS) entry which is preliminary data.</text>
</comment>
<name>A0A0F9QN48_9ZZZZ</name>
<protein>
    <submittedName>
        <fullName evidence="1">Uncharacterized protein</fullName>
    </submittedName>
</protein>
<organism evidence="1">
    <name type="scientific">marine sediment metagenome</name>
    <dbReference type="NCBI Taxonomy" id="412755"/>
    <lineage>
        <taxon>unclassified sequences</taxon>
        <taxon>metagenomes</taxon>
        <taxon>ecological metagenomes</taxon>
    </lineage>
</organism>
<gene>
    <name evidence="1" type="ORF">LCGC14_0995080</name>
</gene>